<proteinExistence type="inferred from homology"/>
<dbReference type="Proteomes" id="UP000224871">
    <property type="component" value="Unassembled WGS sequence"/>
</dbReference>
<protein>
    <submittedName>
        <fullName evidence="4">Cystine transporter subunit</fullName>
    </submittedName>
    <submittedName>
        <fullName evidence="5">Putative amino-acid ABC transporter-binding protein HI_1080</fullName>
    </submittedName>
</protein>
<comment type="similarity">
    <text evidence="1">Belongs to the bacterial solute-binding protein 3 family.</text>
</comment>
<dbReference type="EMBL" id="FTLG01000033">
    <property type="protein sequence ID" value="SIP71889.1"/>
    <property type="molecule type" value="Genomic_DNA"/>
</dbReference>
<dbReference type="PANTHER" id="PTHR35936">
    <property type="entry name" value="MEMBRANE-BOUND LYTIC MUREIN TRANSGLYCOSYLASE F"/>
    <property type="match status" value="1"/>
</dbReference>
<name>A0A1N6MT20_9GAMM</name>
<evidence type="ECO:0000313" key="7">
    <source>
        <dbReference type="Proteomes" id="UP000224871"/>
    </source>
</evidence>
<dbReference type="EMBL" id="NIBU01000008">
    <property type="protein sequence ID" value="PHM37291.1"/>
    <property type="molecule type" value="Genomic_DNA"/>
</dbReference>
<dbReference type="PANTHER" id="PTHR35936:SF34">
    <property type="entry name" value="ABC TRANSPORTER EXTRACELLULAR-BINDING PROTEIN YCKB-RELATED"/>
    <property type="match status" value="1"/>
</dbReference>
<reference evidence="4 7" key="3">
    <citation type="journal article" date="2017" name="Nat. Microbiol.">
        <title>Natural product diversity associated with the nematode symbionts Photorhabdus and Xenorhabdus.</title>
        <authorList>
            <person name="Tobias N.J."/>
            <person name="Wolff H."/>
            <person name="Djahanschiri B."/>
            <person name="Grundmann F."/>
            <person name="Kronenwerth M."/>
            <person name="Shi Y.M."/>
            <person name="Simonyi S."/>
            <person name="Grun P."/>
            <person name="Shapiro-Ilan D."/>
            <person name="Pidot S.J."/>
            <person name="Stinear T.P."/>
            <person name="Ebersberger I."/>
            <person name="Bode H.B."/>
        </authorList>
    </citation>
    <scope>NUCLEOTIDE SEQUENCE [LARGE SCALE GENOMIC DNA]</scope>
    <source>
        <strain evidence="4 7">DSM 16336</strain>
    </source>
</reference>
<sequence>MIGTKKTVMYHGLKITLTIKEGKMKTLHKILLAGIIQLCFTHLTYAESTLNKIQSSGVFKIGTEGAYAPFSYHDTSGKLTGFDVEIGREIARRMKVEPEFIEGKWDGLIAGLDAGRSDAVMNQIAITPERQKKYIFSLPYVISEAVLITKTDNNTIKTFNDLKGRTSAHTLTNNFAQIARQHGAEIIGTNGFNQEIELVSTGRADATINDKLSYLDYKKHRPEAPVKIVAADTNAAQTAVLLRKNDTELKAAVDKAITEINADGTYQRIWDKYFMSSLIH</sequence>
<feature type="domain" description="Solute-binding protein family 3/N-terminal" evidence="3">
    <location>
        <begin position="58"/>
        <end position="277"/>
    </location>
</feature>
<organism evidence="5 6">
    <name type="scientific">Xenorhabdus innexi</name>
    <dbReference type="NCBI Taxonomy" id="290109"/>
    <lineage>
        <taxon>Bacteria</taxon>
        <taxon>Pseudomonadati</taxon>
        <taxon>Pseudomonadota</taxon>
        <taxon>Gammaproteobacteria</taxon>
        <taxon>Enterobacterales</taxon>
        <taxon>Morganellaceae</taxon>
        <taxon>Xenorhabdus</taxon>
    </lineage>
</organism>
<reference evidence="5" key="2">
    <citation type="submission" date="2016-12" db="EMBL/GenBank/DDBJ databases">
        <authorList>
            <person name="Song W.-J."/>
            <person name="Kurnit D.M."/>
        </authorList>
    </citation>
    <scope>NUCLEOTIDE SEQUENCE [LARGE SCALE GENOMIC DNA]</scope>
    <source>
        <strain evidence="5">HGB1681</strain>
    </source>
</reference>
<dbReference type="SMART" id="SM00062">
    <property type="entry name" value="PBPb"/>
    <property type="match status" value="1"/>
</dbReference>
<dbReference type="SUPFAM" id="SSF53850">
    <property type="entry name" value="Periplasmic binding protein-like II"/>
    <property type="match status" value="1"/>
</dbReference>
<evidence type="ECO:0000256" key="1">
    <source>
        <dbReference type="ARBA" id="ARBA00010333"/>
    </source>
</evidence>
<evidence type="ECO:0000313" key="4">
    <source>
        <dbReference type="EMBL" id="PHM37291.1"/>
    </source>
</evidence>
<dbReference type="InterPro" id="IPR001638">
    <property type="entry name" value="Solute-binding_3/MltF_N"/>
</dbReference>
<evidence type="ECO:0000313" key="6">
    <source>
        <dbReference type="Proteomes" id="UP000196435"/>
    </source>
</evidence>
<dbReference type="CDD" id="cd13711">
    <property type="entry name" value="PBP2_Ngo0372_TcyA"/>
    <property type="match status" value="1"/>
</dbReference>
<keyword evidence="7" id="KW-1185">Reference proteome</keyword>
<evidence type="ECO:0000313" key="5">
    <source>
        <dbReference type="EMBL" id="SIP71889.1"/>
    </source>
</evidence>
<evidence type="ECO:0000259" key="3">
    <source>
        <dbReference type="SMART" id="SM00062"/>
    </source>
</evidence>
<gene>
    <name evidence="4" type="ORF">Xinn_00964</name>
    <name evidence="5" type="ORF">XIS1_1280019</name>
</gene>
<reference evidence="6" key="1">
    <citation type="submission" date="2016-12" db="EMBL/GenBank/DDBJ databases">
        <authorList>
            <person name="Gaudriault S."/>
        </authorList>
    </citation>
    <scope>NUCLEOTIDE SEQUENCE [LARGE SCALE GENOMIC DNA]</scope>
    <source>
        <strain evidence="6">HGB1681 (deposited as PTA-6826 in the American Type Culture Collection)</strain>
    </source>
</reference>
<dbReference type="AlphaFoldDB" id="A0A1N6MT20"/>
<dbReference type="Proteomes" id="UP000196435">
    <property type="component" value="Unassembled WGS sequence"/>
</dbReference>
<dbReference type="Pfam" id="PF00497">
    <property type="entry name" value="SBP_bac_3"/>
    <property type="match status" value="1"/>
</dbReference>
<keyword evidence="2" id="KW-0732">Signal</keyword>
<dbReference type="Gene3D" id="3.40.190.10">
    <property type="entry name" value="Periplasmic binding protein-like II"/>
    <property type="match status" value="2"/>
</dbReference>
<accession>A0A1N6MT20</accession>
<evidence type="ECO:0000256" key="2">
    <source>
        <dbReference type="ARBA" id="ARBA00022729"/>
    </source>
</evidence>